<accession>A0AC34GVB8</accession>
<evidence type="ECO:0000313" key="1">
    <source>
        <dbReference type="Proteomes" id="UP000887579"/>
    </source>
</evidence>
<dbReference type="WBParaSite" id="ES5_v2.g8444.t1">
    <property type="protein sequence ID" value="ES5_v2.g8444.t1"/>
    <property type="gene ID" value="ES5_v2.g8444"/>
</dbReference>
<protein>
    <submittedName>
        <fullName evidence="2">Uncharacterized protein</fullName>
    </submittedName>
</protein>
<evidence type="ECO:0000313" key="2">
    <source>
        <dbReference type="WBParaSite" id="ES5_v2.g8444.t1"/>
    </source>
</evidence>
<reference evidence="2" key="1">
    <citation type="submission" date="2022-11" db="UniProtKB">
        <authorList>
            <consortium name="WormBaseParasite"/>
        </authorList>
    </citation>
    <scope>IDENTIFICATION</scope>
</reference>
<name>A0AC34GVB8_9BILA</name>
<dbReference type="Proteomes" id="UP000887579">
    <property type="component" value="Unplaced"/>
</dbReference>
<organism evidence="1 2">
    <name type="scientific">Panagrolaimus sp. ES5</name>
    <dbReference type="NCBI Taxonomy" id="591445"/>
    <lineage>
        <taxon>Eukaryota</taxon>
        <taxon>Metazoa</taxon>
        <taxon>Ecdysozoa</taxon>
        <taxon>Nematoda</taxon>
        <taxon>Chromadorea</taxon>
        <taxon>Rhabditida</taxon>
        <taxon>Tylenchina</taxon>
        <taxon>Panagrolaimomorpha</taxon>
        <taxon>Panagrolaimoidea</taxon>
        <taxon>Panagrolaimidae</taxon>
        <taxon>Panagrolaimus</taxon>
    </lineage>
</organism>
<sequence>MNQFGNFVQVKPVAKEISKEEEDAQVRESFLAFIRNFFDVKNIEPENLKTKIMQMHIYIRKLATENYELEKHLELQRNCVLFNFGLV</sequence>
<proteinExistence type="predicted"/>